<dbReference type="SMART" id="SM00054">
    <property type="entry name" value="EFh"/>
    <property type="match status" value="1"/>
</dbReference>
<proteinExistence type="predicted"/>
<dbReference type="Gene3D" id="1.10.238.10">
    <property type="entry name" value="EF-hand"/>
    <property type="match status" value="1"/>
</dbReference>
<comment type="caution">
    <text evidence="2">The sequence shown here is derived from an EMBL/GenBank/DDBJ whole genome shotgun (WGS) entry which is preliminary data.</text>
</comment>
<dbReference type="InterPro" id="IPR011992">
    <property type="entry name" value="EF-hand-dom_pair"/>
</dbReference>
<organism evidence="2 3">
    <name type="scientific">Brassica rapa subsp. trilocularis</name>
    <dbReference type="NCBI Taxonomy" id="1813537"/>
    <lineage>
        <taxon>Eukaryota</taxon>
        <taxon>Viridiplantae</taxon>
        <taxon>Streptophyta</taxon>
        <taxon>Embryophyta</taxon>
        <taxon>Tracheophyta</taxon>
        <taxon>Spermatophyta</taxon>
        <taxon>Magnoliopsida</taxon>
        <taxon>eudicotyledons</taxon>
        <taxon>Gunneridae</taxon>
        <taxon>Pentapetalae</taxon>
        <taxon>rosids</taxon>
        <taxon>malvids</taxon>
        <taxon>Brassicales</taxon>
        <taxon>Brassicaceae</taxon>
        <taxon>Brassiceae</taxon>
        <taxon>Brassica</taxon>
    </lineage>
</organism>
<dbReference type="SUPFAM" id="SSF47473">
    <property type="entry name" value="EF-hand"/>
    <property type="match status" value="1"/>
</dbReference>
<dbReference type="Proteomes" id="UP000823674">
    <property type="component" value="Chromosome A05"/>
</dbReference>
<sequence>MHHFSGHPNVIQIVGVYEDAVAVHYRDGDLCRLSEEEITGLEEMFKMIDTDNRGQITLEELKKGLDRVGAILKA</sequence>
<dbReference type="InterPro" id="IPR002048">
    <property type="entry name" value="EF_hand_dom"/>
</dbReference>
<evidence type="ECO:0000259" key="1">
    <source>
        <dbReference type="PROSITE" id="PS50222"/>
    </source>
</evidence>
<reference evidence="2 3" key="1">
    <citation type="submission" date="2021-03" db="EMBL/GenBank/DDBJ databases">
        <authorList>
            <person name="King G.J."/>
            <person name="Bancroft I."/>
            <person name="Baten A."/>
            <person name="Bloomfield J."/>
            <person name="Borpatragohain P."/>
            <person name="He Z."/>
            <person name="Irish N."/>
            <person name="Irwin J."/>
            <person name="Liu K."/>
            <person name="Mauleon R.P."/>
            <person name="Moore J."/>
            <person name="Morris R."/>
            <person name="Ostergaard L."/>
            <person name="Wang B."/>
            <person name="Wells R."/>
        </authorList>
    </citation>
    <scope>NUCLEOTIDE SEQUENCE [LARGE SCALE GENOMIC DNA]</scope>
    <source>
        <strain evidence="2">R-o-18</strain>
        <tissue evidence="2">Leaf</tissue>
    </source>
</reference>
<dbReference type="Pfam" id="PF00036">
    <property type="entry name" value="EF-hand_1"/>
    <property type="match status" value="1"/>
</dbReference>
<keyword evidence="3" id="KW-1185">Reference proteome</keyword>
<dbReference type="PROSITE" id="PS50222">
    <property type="entry name" value="EF_HAND_2"/>
    <property type="match status" value="1"/>
</dbReference>
<dbReference type="EMBL" id="JADBGQ010000005">
    <property type="protein sequence ID" value="KAG5396060.1"/>
    <property type="molecule type" value="Genomic_DNA"/>
</dbReference>
<feature type="domain" description="EF-hand" evidence="1">
    <location>
        <begin position="36"/>
        <end position="71"/>
    </location>
</feature>
<evidence type="ECO:0000313" key="2">
    <source>
        <dbReference type="EMBL" id="KAG5396060.1"/>
    </source>
</evidence>
<protein>
    <recommendedName>
        <fullName evidence="1">EF-hand domain-containing protein</fullName>
    </recommendedName>
</protein>
<name>A0ABQ7MBA4_BRACM</name>
<evidence type="ECO:0000313" key="3">
    <source>
        <dbReference type="Proteomes" id="UP000823674"/>
    </source>
</evidence>
<accession>A0ABQ7MBA4</accession>
<gene>
    <name evidence="2" type="primary">A05p008700.1_BraROA</name>
    <name evidence="2" type="ORF">IGI04_017874</name>
</gene>